<sequence>MEPANTIIEICGGFRAVAKITGRDETRVRRWTYLKEKGGTGGLIPSECQQILMEEARKRGLPLSPEHFFPPKMDTDSETDAA</sequence>
<evidence type="ECO:0000256" key="1">
    <source>
        <dbReference type="SAM" id="MobiDB-lite"/>
    </source>
</evidence>
<feature type="region of interest" description="Disordered" evidence="1">
    <location>
        <begin position="62"/>
        <end position="82"/>
    </location>
</feature>
<evidence type="ECO:0000313" key="2">
    <source>
        <dbReference type="EMBL" id="MDD7973426.1"/>
    </source>
</evidence>
<keyword evidence="3" id="KW-1185">Reference proteome</keyword>
<dbReference type="EMBL" id="JAQZSM010000034">
    <property type="protein sequence ID" value="MDD7973426.1"/>
    <property type="molecule type" value="Genomic_DNA"/>
</dbReference>
<evidence type="ECO:0000313" key="3">
    <source>
        <dbReference type="Proteomes" id="UP001431784"/>
    </source>
</evidence>
<protein>
    <recommendedName>
        <fullName evidence="4">Helix-turn-helix domain-containing protein</fullName>
    </recommendedName>
</protein>
<proteinExistence type="predicted"/>
<gene>
    <name evidence="2" type="ORF">PUT78_20385</name>
</gene>
<dbReference type="Proteomes" id="UP001431784">
    <property type="component" value="Unassembled WGS sequence"/>
</dbReference>
<dbReference type="RefSeq" id="WP_274354095.1">
    <property type="nucleotide sequence ID" value="NZ_JAQZSM010000034.1"/>
</dbReference>
<evidence type="ECO:0008006" key="4">
    <source>
        <dbReference type="Google" id="ProtNLM"/>
    </source>
</evidence>
<accession>A0ABT5TGE2</accession>
<comment type="caution">
    <text evidence="2">The sequence shown here is derived from an EMBL/GenBank/DDBJ whole genome shotgun (WGS) entry which is preliminary data.</text>
</comment>
<name>A0ABT5TGE2_9RHOB</name>
<reference evidence="2" key="1">
    <citation type="submission" date="2023-02" db="EMBL/GenBank/DDBJ databases">
        <title>Description of Roseinatronobacter alkalisoli sp. nov., an alkaliphilic bacerium isolated from soda soil.</title>
        <authorList>
            <person name="Wei W."/>
        </authorList>
    </citation>
    <scope>NUCLEOTIDE SEQUENCE</scope>
    <source>
        <strain evidence="2">HJB301</strain>
    </source>
</reference>
<organism evidence="2 3">
    <name type="scientific">Roseinatronobacter alkalisoli</name>
    <dbReference type="NCBI Taxonomy" id="3028235"/>
    <lineage>
        <taxon>Bacteria</taxon>
        <taxon>Pseudomonadati</taxon>
        <taxon>Pseudomonadota</taxon>
        <taxon>Alphaproteobacteria</taxon>
        <taxon>Rhodobacterales</taxon>
        <taxon>Paracoccaceae</taxon>
        <taxon>Roseinatronobacter</taxon>
    </lineage>
</organism>